<proteinExistence type="inferred from homology"/>
<comment type="subcellular location">
    <subcellularLocation>
        <location evidence="1 9">Cell membrane</location>
        <topology evidence="1 9">Multi-pass membrane protein</topology>
    </subcellularLocation>
</comment>
<dbReference type="AlphaFoldDB" id="A0A369P741"/>
<dbReference type="FunFam" id="1.20.1530.20:FF:000009">
    <property type="entry name" value="Arsenite transporter, ACR3 family"/>
    <property type="match status" value="1"/>
</dbReference>
<keyword evidence="5 9" id="KW-0812">Transmembrane</keyword>
<keyword evidence="4 9" id="KW-1003">Cell membrane</keyword>
<gene>
    <name evidence="12" type="primary">arsB</name>
    <name evidence="12" type="ORF">C1850_01180</name>
</gene>
<evidence type="ECO:0000256" key="8">
    <source>
        <dbReference type="ARBA" id="ARBA00023136"/>
    </source>
</evidence>
<feature type="transmembrane region" description="Helical" evidence="11">
    <location>
        <begin position="85"/>
        <end position="108"/>
    </location>
</feature>
<feature type="region of interest" description="Disordered" evidence="10">
    <location>
        <begin position="353"/>
        <end position="375"/>
    </location>
</feature>
<dbReference type="PANTHER" id="PTHR43057:SF1">
    <property type="entry name" value="ARSENICAL-RESISTANCE PROTEIN 3"/>
    <property type="match status" value="1"/>
</dbReference>
<dbReference type="Gene3D" id="1.20.1530.20">
    <property type="match status" value="1"/>
</dbReference>
<dbReference type="Pfam" id="PF01758">
    <property type="entry name" value="SBF"/>
    <property type="match status" value="1"/>
</dbReference>
<organism evidence="12 13">
    <name type="scientific">Adlercreutzia equolifaciens subsp. celatus</name>
    <dbReference type="NCBI Taxonomy" id="394340"/>
    <lineage>
        <taxon>Bacteria</taxon>
        <taxon>Bacillati</taxon>
        <taxon>Actinomycetota</taxon>
        <taxon>Coriobacteriia</taxon>
        <taxon>Eggerthellales</taxon>
        <taxon>Eggerthellaceae</taxon>
        <taxon>Adlercreutzia</taxon>
    </lineage>
</organism>
<evidence type="ECO:0000256" key="7">
    <source>
        <dbReference type="ARBA" id="ARBA00022989"/>
    </source>
</evidence>
<accession>A0A369P741</accession>
<dbReference type="PANTHER" id="PTHR43057">
    <property type="entry name" value="ARSENITE EFFLUX TRANSPORTER"/>
    <property type="match status" value="1"/>
</dbReference>
<reference evidence="12 13" key="1">
    <citation type="journal article" date="2018" name="Elife">
        <title>Discovery and characterization of a prevalent human gut bacterial enzyme sufficient for the inactivation of a family of plant toxins.</title>
        <authorList>
            <person name="Koppel N."/>
            <person name="Bisanz J.E."/>
            <person name="Pandelia M.E."/>
            <person name="Turnbaugh P.J."/>
            <person name="Balskus E.P."/>
        </authorList>
    </citation>
    <scope>NUCLEOTIDE SEQUENCE [LARGE SCALE GENOMIC DNA]</scope>
    <source>
        <strain evidence="12 13">OB21 GAM 11</strain>
    </source>
</reference>
<evidence type="ECO:0000313" key="12">
    <source>
        <dbReference type="EMBL" id="RDC47085.1"/>
    </source>
</evidence>
<dbReference type="InterPro" id="IPR038770">
    <property type="entry name" value="Na+/solute_symporter_sf"/>
</dbReference>
<evidence type="ECO:0000256" key="10">
    <source>
        <dbReference type="SAM" id="MobiDB-lite"/>
    </source>
</evidence>
<dbReference type="GO" id="GO:0015105">
    <property type="term" value="F:arsenite transmembrane transporter activity"/>
    <property type="evidence" value="ECO:0007669"/>
    <property type="project" value="TreeGrafter"/>
</dbReference>
<keyword evidence="3 9" id="KW-0813">Transport</keyword>
<feature type="transmembrane region" description="Helical" evidence="11">
    <location>
        <begin position="189"/>
        <end position="207"/>
    </location>
</feature>
<evidence type="ECO:0000256" key="4">
    <source>
        <dbReference type="ARBA" id="ARBA00022475"/>
    </source>
</evidence>
<dbReference type="GO" id="GO:0046685">
    <property type="term" value="P:response to arsenic-containing substance"/>
    <property type="evidence" value="ECO:0007669"/>
    <property type="project" value="UniProtKB-KW"/>
</dbReference>
<feature type="transmembrane region" description="Helical" evidence="11">
    <location>
        <begin position="54"/>
        <end position="73"/>
    </location>
</feature>
<evidence type="ECO:0000256" key="11">
    <source>
        <dbReference type="SAM" id="Phobius"/>
    </source>
</evidence>
<feature type="transmembrane region" description="Helical" evidence="11">
    <location>
        <begin position="321"/>
        <end position="344"/>
    </location>
</feature>
<evidence type="ECO:0000256" key="2">
    <source>
        <dbReference type="ARBA" id="ARBA00010110"/>
    </source>
</evidence>
<evidence type="ECO:0000256" key="1">
    <source>
        <dbReference type="ARBA" id="ARBA00004651"/>
    </source>
</evidence>
<feature type="transmembrane region" description="Helical" evidence="11">
    <location>
        <begin position="258"/>
        <end position="281"/>
    </location>
</feature>
<dbReference type="Proteomes" id="UP000253805">
    <property type="component" value="Unassembled WGS sequence"/>
</dbReference>
<protein>
    <submittedName>
        <fullName evidence="12">Arsenical-resistance protein</fullName>
    </submittedName>
</protein>
<evidence type="ECO:0000313" key="13">
    <source>
        <dbReference type="Proteomes" id="UP000253805"/>
    </source>
</evidence>
<evidence type="ECO:0000256" key="9">
    <source>
        <dbReference type="PIRNR" id="PIRNR005508"/>
    </source>
</evidence>
<dbReference type="InterPro" id="IPR002657">
    <property type="entry name" value="BilAc:Na_symport/Acr3"/>
</dbReference>
<dbReference type="PIRSF" id="PIRSF005508">
    <property type="entry name" value="Acr3"/>
    <property type="match status" value="1"/>
</dbReference>
<comment type="caution">
    <text evidence="12">The sequence shown here is derived from an EMBL/GenBank/DDBJ whole genome shotgun (WGS) entry which is preliminary data.</text>
</comment>
<feature type="transmembrane region" description="Helical" evidence="11">
    <location>
        <begin position="293"/>
        <end position="315"/>
    </location>
</feature>
<dbReference type="GO" id="GO:0015297">
    <property type="term" value="F:antiporter activity"/>
    <property type="evidence" value="ECO:0007669"/>
    <property type="project" value="UniProtKB-UniRule"/>
</dbReference>
<dbReference type="EMBL" id="PPUT01000001">
    <property type="protein sequence ID" value="RDC47085.1"/>
    <property type="molecule type" value="Genomic_DNA"/>
</dbReference>
<dbReference type="InterPro" id="IPR004706">
    <property type="entry name" value="Arsenical-R_Acr3"/>
</dbReference>
<feature type="transmembrane region" description="Helical" evidence="11">
    <location>
        <begin position="228"/>
        <end position="246"/>
    </location>
</feature>
<keyword evidence="8 9" id="KW-0472">Membrane</keyword>
<dbReference type="GO" id="GO:0015104">
    <property type="term" value="F:antimonite transmembrane transporter activity"/>
    <property type="evidence" value="ECO:0007669"/>
    <property type="project" value="TreeGrafter"/>
</dbReference>
<evidence type="ECO:0000256" key="5">
    <source>
        <dbReference type="ARBA" id="ARBA00022692"/>
    </source>
</evidence>
<sequence length="375" mass="40166">MASKGKGTMARLGAFDRLLTLWIFLAMVTGVGIGAAFPGVSVALDSMSVGTTNIPIAVGLILMMYSPLAKVQYSKMPEVFRDKRLLALSLLLNWVICPILMSALALIFLNDAPAYMSGIIMIGLARCIAMVLVWNELAGGDNNYAAGLVAVNAIFQVVLYGPMAWFFLAVAAPAFGAAGTVVDVSVWEIAQSVLVYLGIPLVAGALTRGLFVRTRGEDYFEKRVVPKISKITPVALLFTIVVMFSLKGDMIAQLPLDVLRIAIPLVVYFVVTFFASAWLAYRLGADYPRMASIAFTATGNNFELTIAVAAATFGLASGEAFAAVVGPLIEVPALILLVNASLGLGKRWYEGTERGRGQGSDSQGLDQKRRMKEHI</sequence>
<feature type="transmembrane region" description="Helical" evidence="11">
    <location>
        <begin position="114"/>
        <end position="134"/>
    </location>
</feature>
<evidence type="ECO:0000256" key="3">
    <source>
        <dbReference type="ARBA" id="ARBA00022448"/>
    </source>
</evidence>
<keyword evidence="7 9" id="KW-1133">Transmembrane helix</keyword>
<dbReference type="RefSeq" id="WP_114548285.1">
    <property type="nucleotide sequence ID" value="NZ_PPUT01000001.1"/>
</dbReference>
<evidence type="ECO:0000256" key="6">
    <source>
        <dbReference type="ARBA" id="ARBA00022849"/>
    </source>
</evidence>
<name>A0A369P741_9ACTN</name>
<feature type="transmembrane region" description="Helical" evidence="11">
    <location>
        <begin position="21"/>
        <end position="42"/>
    </location>
</feature>
<keyword evidence="6" id="KW-0059">Arsenical resistance</keyword>
<dbReference type="NCBIfam" id="TIGR00832">
    <property type="entry name" value="acr3"/>
    <property type="match status" value="1"/>
</dbReference>
<dbReference type="GO" id="GO:0005886">
    <property type="term" value="C:plasma membrane"/>
    <property type="evidence" value="ECO:0007669"/>
    <property type="project" value="UniProtKB-SubCell"/>
</dbReference>
<feature type="transmembrane region" description="Helical" evidence="11">
    <location>
        <begin position="146"/>
        <end position="169"/>
    </location>
</feature>
<comment type="similarity">
    <text evidence="2 9">Belongs to the arsenical resistance-3 (ACR3) (TC 2.A.59) family.</text>
</comment>